<evidence type="ECO:0000313" key="3">
    <source>
        <dbReference type="Proteomes" id="UP000326241"/>
    </source>
</evidence>
<dbReference type="AlphaFoldDB" id="A0A5E6XEN8"/>
<evidence type="ECO:0000313" key="2">
    <source>
        <dbReference type="EMBL" id="VVN39037.1"/>
    </source>
</evidence>
<protein>
    <submittedName>
        <fullName evidence="2">Uncharacterized protein</fullName>
    </submittedName>
</protein>
<dbReference type="Proteomes" id="UP000326241">
    <property type="component" value="Unassembled WGS sequence"/>
</dbReference>
<name>A0A5E6XEN8_PSEFL</name>
<evidence type="ECO:0000256" key="1">
    <source>
        <dbReference type="SAM" id="MobiDB-lite"/>
    </source>
</evidence>
<gene>
    <name evidence="2" type="ORF">PS624_05286</name>
</gene>
<reference evidence="2 3" key="1">
    <citation type="submission" date="2019-09" db="EMBL/GenBank/DDBJ databases">
        <authorList>
            <person name="Chandra G."/>
            <person name="Truman W A."/>
        </authorList>
    </citation>
    <scope>NUCLEOTIDE SEQUENCE [LARGE SCALE GENOMIC DNA]</scope>
    <source>
        <strain evidence="2">PS624</strain>
    </source>
</reference>
<proteinExistence type="predicted"/>
<organism evidence="2 3">
    <name type="scientific">Pseudomonas fluorescens</name>
    <dbReference type="NCBI Taxonomy" id="294"/>
    <lineage>
        <taxon>Bacteria</taxon>
        <taxon>Pseudomonadati</taxon>
        <taxon>Pseudomonadota</taxon>
        <taxon>Gammaproteobacteria</taxon>
        <taxon>Pseudomonadales</taxon>
        <taxon>Pseudomonadaceae</taxon>
        <taxon>Pseudomonas</taxon>
    </lineage>
</organism>
<dbReference type="EMBL" id="CABVGZ010000086">
    <property type="protein sequence ID" value="VVN39037.1"/>
    <property type="molecule type" value="Genomic_DNA"/>
</dbReference>
<accession>A0A5E6XEN8</accession>
<sequence length="104" mass="11234">MIQPPITGPNVGANDATAPMVAAAITRCLPVKKKNAVVNTSGIIEPPRKPCSARKAIMLWMFQATPQSRLARVKPTAEAQNNQRVENTRDSQPDNGITMISAIR</sequence>
<feature type="region of interest" description="Disordered" evidence="1">
    <location>
        <begin position="75"/>
        <end position="104"/>
    </location>
</feature>